<feature type="chain" id="PRO_5047090735" description="PepSY domain-containing protein" evidence="1">
    <location>
        <begin position="20"/>
        <end position="228"/>
    </location>
</feature>
<dbReference type="PANTHER" id="PTHR33794">
    <property type="entry name" value="BACILLOLYSIN"/>
    <property type="match status" value="1"/>
</dbReference>
<evidence type="ECO:0000256" key="1">
    <source>
        <dbReference type="SAM" id="SignalP"/>
    </source>
</evidence>
<keyword evidence="3" id="KW-1185">Reference proteome</keyword>
<accession>A0ABR5A390</accession>
<dbReference type="EMBL" id="JXAL01000020">
    <property type="protein sequence ID" value="KIL35533.1"/>
    <property type="molecule type" value="Genomic_DNA"/>
</dbReference>
<evidence type="ECO:0000313" key="2">
    <source>
        <dbReference type="EMBL" id="KIL35533.1"/>
    </source>
</evidence>
<feature type="signal peptide" evidence="1">
    <location>
        <begin position="1"/>
        <end position="19"/>
    </location>
</feature>
<dbReference type="RefSeq" id="WP_041063822.1">
    <property type="nucleotide sequence ID" value="NZ_JXAL01000020.1"/>
</dbReference>
<sequence length="228" mass="25676">MSRVLLFSLFMIISLFTSTNPFVTASELDNNSAALQRLAKNSGGTLKVIWNEQTNTPSILTGTLSVPSMHSPQWIAYEFLKQAKSIYGLHNPERDMKIIDIERSQDKINVRLQHLLFETPVWGNCLVIDMDIDGVIRRVEGTVHPNLEKQLFNRPMHAAITKNEAIATAKATTQGQLANEPTVYSYYLPSRTGTPLIYVVQLQYSNPEIATTTLIHSLTGRVLEQYKK</sequence>
<name>A0ABR5A390_9BACL</name>
<organism evidence="2 3">
    <name type="scientific">Cohnella kolymensis</name>
    <dbReference type="NCBI Taxonomy" id="1590652"/>
    <lineage>
        <taxon>Bacteria</taxon>
        <taxon>Bacillati</taxon>
        <taxon>Bacillota</taxon>
        <taxon>Bacilli</taxon>
        <taxon>Bacillales</taxon>
        <taxon>Paenibacillaceae</taxon>
        <taxon>Cohnella</taxon>
    </lineage>
</organism>
<evidence type="ECO:0000313" key="3">
    <source>
        <dbReference type="Proteomes" id="UP000054526"/>
    </source>
</evidence>
<gene>
    <name evidence="2" type="ORF">SD71_12795</name>
</gene>
<proteinExistence type="predicted"/>
<dbReference type="Proteomes" id="UP000054526">
    <property type="component" value="Unassembled WGS sequence"/>
</dbReference>
<reference evidence="2 3" key="1">
    <citation type="submission" date="2014-12" db="EMBL/GenBank/DDBJ databases">
        <title>Draft genome sequence of Cohnella kolymensis strain B-2846.</title>
        <authorList>
            <person name="Karlyshev A.V."/>
            <person name="Kudryashova E.B."/>
        </authorList>
    </citation>
    <scope>NUCLEOTIDE SEQUENCE [LARGE SCALE GENOMIC DNA]</scope>
    <source>
        <strain evidence="2 3">VKM B-2846</strain>
    </source>
</reference>
<evidence type="ECO:0008006" key="4">
    <source>
        <dbReference type="Google" id="ProtNLM"/>
    </source>
</evidence>
<dbReference type="InterPro" id="IPR050728">
    <property type="entry name" value="Zinc_Metalloprotease_M4"/>
</dbReference>
<protein>
    <recommendedName>
        <fullName evidence="4">PepSY domain-containing protein</fullName>
    </recommendedName>
</protein>
<dbReference type="PANTHER" id="PTHR33794:SF3">
    <property type="entry name" value="NEUTRAL PROTEASE B"/>
    <property type="match status" value="1"/>
</dbReference>
<comment type="caution">
    <text evidence="2">The sequence shown here is derived from an EMBL/GenBank/DDBJ whole genome shotgun (WGS) entry which is preliminary data.</text>
</comment>
<keyword evidence="1" id="KW-0732">Signal</keyword>